<dbReference type="Proteomes" id="UP000887013">
    <property type="component" value="Unassembled WGS sequence"/>
</dbReference>
<evidence type="ECO:0000313" key="1">
    <source>
        <dbReference type="EMBL" id="GFS74561.1"/>
    </source>
</evidence>
<protein>
    <submittedName>
        <fullName evidence="1">Uncharacterized protein</fullName>
    </submittedName>
</protein>
<evidence type="ECO:0000313" key="2">
    <source>
        <dbReference type="Proteomes" id="UP000887013"/>
    </source>
</evidence>
<accession>A0A8X6MRW7</accession>
<dbReference type="EMBL" id="BMAW01050281">
    <property type="protein sequence ID" value="GFS74561.1"/>
    <property type="molecule type" value="Genomic_DNA"/>
</dbReference>
<dbReference type="AlphaFoldDB" id="A0A8X6MRW7"/>
<comment type="caution">
    <text evidence="1">The sequence shown here is derived from an EMBL/GenBank/DDBJ whole genome shotgun (WGS) entry which is preliminary data.</text>
</comment>
<organism evidence="1 2">
    <name type="scientific">Nephila pilipes</name>
    <name type="common">Giant wood spider</name>
    <name type="synonym">Nephila maculata</name>
    <dbReference type="NCBI Taxonomy" id="299642"/>
    <lineage>
        <taxon>Eukaryota</taxon>
        <taxon>Metazoa</taxon>
        <taxon>Ecdysozoa</taxon>
        <taxon>Arthropoda</taxon>
        <taxon>Chelicerata</taxon>
        <taxon>Arachnida</taxon>
        <taxon>Araneae</taxon>
        <taxon>Araneomorphae</taxon>
        <taxon>Entelegynae</taxon>
        <taxon>Araneoidea</taxon>
        <taxon>Nephilidae</taxon>
        <taxon>Nephila</taxon>
    </lineage>
</organism>
<keyword evidence="2" id="KW-1185">Reference proteome</keyword>
<gene>
    <name evidence="1" type="ORF">NPIL_622351</name>
</gene>
<name>A0A8X6MRW7_NEPPI</name>
<proteinExistence type="predicted"/>
<reference evidence="1" key="1">
    <citation type="submission" date="2020-08" db="EMBL/GenBank/DDBJ databases">
        <title>Multicomponent nature underlies the extraordinary mechanical properties of spider dragline silk.</title>
        <authorList>
            <person name="Kono N."/>
            <person name="Nakamura H."/>
            <person name="Mori M."/>
            <person name="Yoshida Y."/>
            <person name="Ohtoshi R."/>
            <person name="Malay A.D."/>
            <person name="Moran D.A.P."/>
            <person name="Tomita M."/>
            <person name="Numata K."/>
            <person name="Arakawa K."/>
        </authorList>
    </citation>
    <scope>NUCLEOTIDE SEQUENCE</scope>
</reference>
<sequence length="214" mass="24462">MAIRFITEIVLHWLQHVINFVFGVDSQSFLEILLFELVMEILNYFILEPQLSSPSETEPLAPLEQLPTNNGNNETPVVRLIMIYRICQTLDLSVEFAPFEETDPFQTPSRNLRKITPLPVIYSSTIFEICEALDLKAELRPEIERPTIVLKKKEVVHSSCSLSCNVFHLSGIGTSSTAGRILKSPKTYRGQTNLKEHKKKIYWLSNPTKTKTTK</sequence>